<sequence>MTGNALPDSDVWGLLLIGCFLSLMLFGIILAQAFAYFQNCERDELWIKVLVGILVTLDVVNSAANMAWIYQLLIDGWGNISVFESAGWPVGVIDLTMPLIGGLVHLFFARRVYIISGQRWVTYIILGFSMLSFCGGIGTGIAAMWIKEFGKFGKFDSVSTIWAISSVVADITITVVMTYHLHRSKGSFAATDRLLDRIIQLTMQNCALISTSEIVSISLYYAFDKPYYLATLFLAPKFCMNSLLSSLNSRKELRSLADITLELGESLPVGSRVCDSDQPQQSEVLDFRRMSSTSNPSSDGK</sequence>
<dbReference type="AlphaFoldDB" id="A0A166UQZ6"/>
<feature type="domain" description="DUF6534" evidence="2">
    <location>
        <begin position="166"/>
        <end position="251"/>
    </location>
</feature>
<keyword evidence="1" id="KW-0812">Transmembrane</keyword>
<dbReference type="InterPro" id="IPR045339">
    <property type="entry name" value="DUF6534"/>
</dbReference>
<evidence type="ECO:0000313" key="3">
    <source>
        <dbReference type="EMBL" id="KZP31932.1"/>
    </source>
</evidence>
<dbReference type="Proteomes" id="UP000076532">
    <property type="component" value="Unassembled WGS sequence"/>
</dbReference>
<organism evidence="3 4">
    <name type="scientific">Athelia psychrophila</name>
    <dbReference type="NCBI Taxonomy" id="1759441"/>
    <lineage>
        <taxon>Eukaryota</taxon>
        <taxon>Fungi</taxon>
        <taxon>Dikarya</taxon>
        <taxon>Basidiomycota</taxon>
        <taxon>Agaricomycotina</taxon>
        <taxon>Agaricomycetes</taxon>
        <taxon>Agaricomycetidae</taxon>
        <taxon>Atheliales</taxon>
        <taxon>Atheliaceae</taxon>
        <taxon>Athelia</taxon>
    </lineage>
</organism>
<feature type="transmembrane region" description="Helical" evidence="1">
    <location>
        <begin position="86"/>
        <end position="108"/>
    </location>
</feature>
<dbReference type="EMBL" id="KV417487">
    <property type="protein sequence ID" value="KZP31932.1"/>
    <property type="molecule type" value="Genomic_DNA"/>
</dbReference>
<protein>
    <recommendedName>
        <fullName evidence="2">DUF6534 domain-containing protein</fullName>
    </recommendedName>
</protein>
<gene>
    <name evidence="3" type="ORF">FIBSPDRAFT_812942</name>
</gene>
<keyword evidence="4" id="KW-1185">Reference proteome</keyword>
<feature type="transmembrane region" description="Helical" evidence="1">
    <location>
        <begin position="120"/>
        <end position="146"/>
    </location>
</feature>
<dbReference type="Pfam" id="PF20152">
    <property type="entry name" value="DUF6534"/>
    <property type="match status" value="1"/>
</dbReference>
<accession>A0A166UQZ6</accession>
<feature type="transmembrane region" description="Helical" evidence="1">
    <location>
        <begin position="49"/>
        <end position="74"/>
    </location>
</feature>
<dbReference type="PANTHER" id="PTHR40465:SF1">
    <property type="entry name" value="DUF6534 DOMAIN-CONTAINING PROTEIN"/>
    <property type="match status" value="1"/>
</dbReference>
<feature type="transmembrane region" description="Helical" evidence="1">
    <location>
        <begin position="202"/>
        <end position="221"/>
    </location>
</feature>
<dbReference type="OrthoDB" id="2536347at2759"/>
<evidence type="ECO:0000313" key="4">
    <source>
        <dbReference type="Proteomes" id="UP000076532"/>
    </source>
</evidence>
<reference evidence="3 4" key="1">
    <citation type="journal article" date="2016" name="Mol. Biol. Evol.">
        <title>Comparative Genomics of Early-Diverging Mushroom-Forming Fungi Provides Insights into the Origins of Lignocellulose Decay Capabilities.</title>
        <authorList>
            <person name="Nagy L.G."/>
            <person name="Riley R."/>
            <person name="Tritt A."/>
            <person name="Adam C."/>
            <person name="Daum C."/>
            <person name="Floudas D."/>
            <person name="Sun H."/>
            <person name="Yadav J.S."/>
            <person name="Pangilinan J."/>
            <person name="Larsson K.H."/>
            <person name="Matsuura K."/>
            <person name="Barry K."/>
            <person name="Labutti K."/>
            <person name="Kuo R."/>
            <person name="Ohm R.A."/>
            <person name="Bhattacharya S.S."/>
            <person name="Shirouzu T."/>
            <person name="Yoshinaga Y."/>
            <person name="Martin F.M."/>
            <person name="Grigoriev I.V."/>
            <person name="Hibbett D.S."/>
        </authorList>
    </citation>
    <scope>NUCLEOTIDE SEQUENCE [LARGE SCALE GENOMIC DNA]</scope>
    <source>
        <strain evidence="3 4">CBS 109695</strain>
    </source>
</reference>
<keyword evidence="1" id="KW-1133">Transmembrane helix</keyword>
<name>A0A166UQZ6_9AGAM</name>
<evidence type="ECO:0000259" key="2">
    <source>
        <dbReference type="Pfam" id="PF20152"/>
    </source>
</evidence>
<keyword evidence="1" id="KW-0472">Membrane</keyword>
<feature type="transmembrane region" description="Helical" evidence="1">
    <location>
        <begin position="12"/>
        <end position="37"/>
    </location>
</feature>
<feature type="transmembrane region" description="Helical" evidence="1">
    <location>
        <begin position="158"/>
        <end position="181"/>
    </location>
</feature>
<evidence type="ECO:0000256" key="1">
    <source>
        <dbReference type="SAM" id="Phobius"/>
    </source>
</evidence>
<proteinExistence type="predicted"/>
<dbReference type="PANTHER" id="PTHR40465">
    <property type="entry name" value="CHROMOSOME 1, WHOLE GENOME SHOTGUN SEQUENCE"/>
    <property type="match status" value="1"/>
</dbReference>